<protein>
    <submittedName>
        <fullName evidence="9">ABC transporter substrate-binding protein</fullName>
    </submittedName>
</protein>
<organism evidence="9 10">
    <name type="scientific">Agaricicola taiwanensis</name>
    <dbReference type="NCBI Taxonomy" id="591372"/>
    <lineage>
        <taxon>Bacteria</taxon>
        <taxon>Pseudomonadati</taxon>
        <taxon>Pseudomonadota</taxon>
        <taxon>Alphaproteobacteria</taxon>
        <taxon>Rhodobacterales</taxon>
        <taxon>Paracoccaceae</taxon>
        <taxon>Agaricicola</taxon>
    </lineage>
</organism>
<keyword evidence="4" id="KW-0408">Iron</keyword>
<evidence type="ECO:0000256" key="1">
    <source>
        <dbReference type="ARBA" id="ARBA00004196"/>
    </source>
</evidence>
<feature type="domain" description="Fe/B12 periplasmic-binding" evidence="8">
    <location>
        <begin position="49"/>
        <end position="326"/>
    </location>
</feature>
<dbReference type="PANTHER" id="PTHR30532">
    <property type="entry name" value="IRON III DICITRATE-BINDING PERIPLASMIC PROTEIN"/>
    <property type="match status" value="1"/>
</dbReference>
<comment type="similarity">
    <text evidence="2">Belongs to the bacterial solute-binding protein 8 family.</text>
</comment>
<dbReference type="Proteomes" id="UP000602745">
    <property type="component" value="Unassembled WGS sequence"/>
</dbReference>
<name>A0A8J3DYA9_9RHOB</name>
<dbReference type="RefSeq" id="WP_188410453.1">
    <property type="nucleotide sequence ID" value="NZ_BMCP01000003.1"/>
</dbReference>
<keyword evidence="5 7" id="KW-0732">Signal</keyword>
<keyword evidence="10" id="KW-1185">Reference proteome</keyword>
<dbReference type="CDD" id="cd01146">
    <property type="entry name" value="FhuD"/>
    <property type="match status" value="1"/>
</dbReference>
<dbReference type="InterPro" id="IPR002491">
    <property type="entry name" value="ABC_transptr_periplasmic_BD"/>
</dbReference>
<sequence>MLRLIPFIRMAVVSLAVGTAGAAAAQETSYPLTIKHAYGETVITKKPERIATVNFANQEVPLALGVVPVGFARATFGDDDGDGVLPWVAARLKELGAETPVLFNEGDGIDFEAVAATQPDVILAAYSGFSQKDYETLSQIAPVVAFPESPWSTEWRDMIRLNSKGMGMAKEGDALIEKLEAEIEAVTAQHPELKGKTAMFITHLNARDLSKISFYSANDTRVKFFEDLGLKMPKSVTDATEAGKYSGSVSAEKIDLFDDVDILVTYGSPDLVKAVQSNPLTGKMPAVERQSLVVLTNSTTGNAAMPTPLNISWLLKDYAALLGEAARKVK</sequence>
<feature type="coiled-coil region" evidence="6">
    <location>
        <begin position="169"/>
        <end position="196"/>
    </location>
</feature>
<dbReference type="GO" id="GO:1901678">
    <property type="term" value="P:iron coordination entity transport"/>
    <property type="evidence" value="ECO:0007669"/>
    <property type="project" value="UniProtKB-ARBA"/>
</dbReference>
<dbReference type="PROSITE" id="PS50983">
    <property type="entry name" value="FE_B12_PBP"/>
    <property type="match status" value="1"/>
</dbReference>
<evidence type="ECO:0000256" key="5">
    <source>
        <dbReference type="ARBA" id="ARBA00022729"/>
    </source>
</evidence>
<keyword evidence="6" id="KW-0175">Coiled coil</keyword>
<evidence type="ECO:0000259" key="8">
    <source>
        <dbReference type="PROSITE" id="PS50983"/>
    </source>
</evidence>
<evidence type="ECO:0000256" key="4">
    <source>
        <dbReference type="ARBA" id="ARBA00022496"/>
    </source>
</evidence>
<accession>A0A8J3DYA9</accession>
<evidence type="ECO:0000256" key="6">
    <source>
        <dbReference type="SAM" id="Coils"/>
    </source>
</evidence>
<feature type="signal peptide" evidence="7">
    <location>
        <begin position="1"/>
        <end position="25"/>
    </location>
</feature>
<dbReference type="InterPro" id="IPR051313">
    <property type="entry name" value="Bact_iron-sidero_bind"/>
</dbReference>
<dbReference type="SUPFAM" id="SSF53807">
    <property type="entry name" value="Helical backbone' metal receptor"/>
    <property type="match status" value="1"/>
</dbReference>
<feature type="chain" id="PRO_5035297216" evidence="7">
    <location>
        <begin position="26"/>
        <end position="330"/>
    </location>
</feature>
<dbReference type="GO" id="GO:0030288">
    <property type="term" value="C:outer membrane-bounded periplasmic space"/>
    <property type="evidence" value="ECO:0007669"/>
    <property type="project" value="TreeGrafter"/>
</dbReference>
<gene>
    <name evidence="9" type="ORF">GCM10007276_28350</name>
</gene>
<dbReference type="PANTHER" id="PTHR30532:SF24">
    <property type="entry name" value="FERRIC ENTEROBACTIN-BINDING PERIPLASMIC PROTEIN FEPB"/>
    <property type="match status" value="1"/>
</dbReference>
<keyword evidence="4" id="KW-0410">Iron transport</keyword>
<evidence type="ECO:0000256" key="2">
    <source>
        <dbReference type="ARBA" id="ARBA00008814"/>
    </source>
</evidence>
<reference evidence="9" key="1">
    <citation type="journal article" date="2014" name="Int. J. Syst. Evol. Microbiol.">
        <title>Complete genome sequence of Corynebacterium casei LMG S-19264T (=DSM 44701T), isolated from a smear-ripened cheese.</title>
        <authorList>
            <consortium name="US DOE Joint Genome Institute (JGI-PGF)"/>
            <person name="Walter F."/>
            <person name="Albersmeier A."/>
            <person name="Kalinowski J."/>
            <person name="Ruckert C."/>
        </authorList>
    </citation>
    <scope>NUCLEOTIDE SEQUENCE</scope>
    <source>
        <strain evidence="9">CCM 7684</strain>
    </source>
</reference>
<keyword evidence="4" id="KW-0406">Ion transport</keyword>
<evidence type="ECO:0000256" key="3">
    <source>
        <dbReference type="ARBA" id="ARBA00022448"/>
    </source>
</evidence>
<dbReference type="Pfam" id="PF01497">
    <property type="entry name" value="Peripla_BP_2"/>
    <property type="match status" value="1"/>
</dbReference>
<dbReference type="EMBL" id="BMCP01000003">
    <property type="protein sequence ID" value="GGE49555.1"/>
    <property type="molecule type" value="Genomic_DNA"/>
</dbReference>
<keyword evidence="3" id="KW-0813">Transport</keyword>
<reference evidence="9" key="2">
    <citation type="submission" date="2020-09" db="EMBL/GenBank/DDBJ databases">
        <authorList>
            <person name="Sun Q."/>
            <person name="Sedlacek I."/>
        </authorList>
    </citation>
    <scope>NUCLEOTIDE SEQUENCE</scope>
    <source>
        <strain evidence="9">CCM 7684</strain>
    </source>
</reference>
<comment type="caution">
    <text evidence="9">The sequence shown here is derived from an EMBL/GenBank/DDBJ whole genome shotgun (WGS) entry which is preliminary data.</text>
</comment>
<dbReference type="Gene3D" id="3.40.50.1980">
    <property type="entry name" value="Nitrogenase molybdenum iron protein domain"/>
    <property type="match status" value="2"/>
</dbReference>
<dbReference type="AlphaFoldDB" id="A0A8J3DYA9"/>
<evidence type="ECO:0000313" key="9">
    <source>
        <dbReference type="EMBL" id="GGE49555.1"/>
    </source>
</evidence>
<comment type="subcellular location">
    <subcellularLocation>
        <location evidence="1">Cell envelope</location>
    </subcellularLocation>
</comment>
<proteinExistence type="inferred from homology"/>
<evidence type="ECO:0000313" key="10">
    <source>
        <dbReference type="Proteomes" id="UP000602745"/>
    </source>
</evidence>
<evidence type="ECO:0000256" key="7">
    <source>
        <dbReference type="SAM" id="SignalP"/>
    </source>
</evidence>